<comment type="caution">
    <text evidence="2">The sequence shown here is derived from an EMBL/GenBank/DDBJ whole genome shotgun (WGS) entry which is preliminary data.</text>
</comment>
<evidence type="ECO:0000313" key="2">
    <source>
        <dbReference type="EMBL" id="KAI5084682.1"/>
    </source>
</evidence>
<organism evidence="2 3">
    <name type="scientific">Adiantum capillus-veneris</name>
    <name type="common">Maidenhair fern</name>
    <dbReference type="NCBI Taxonomy" id="13818"/>
    <lineage>
        <taxon>Eukaryota</taxon>
        <taxon>Viridiplantae</taxon>
        <taxon>Streptophyta</taxon>
        <taxon>Embryophyta</taxon>
        <taxon>Tracheophyta</taxon>
        <taxon>Polypodiopsida</taxon>
        <taxon>Polypodiidae</taxon>
        <taxon>Polypodiales</taxon>
        <taxon>Pteridineae</taxon>
        <taxon>Pteridaceae</taxon>
        <taxon>Vittarioideae</taxon>
        <taxon>Adiantum</taxon>
    </lineage>
</organism>
<evidence type="ECO:0000256" key="1">
    <source>
        <dbReference type="SAM" id="SignalP"/>
    </source>
</evidence>
<keyword evidence="1" id="KW-0732">Signal</keyword>
<dbReference type="PANTHER" id="PTHR38390">
    <property type="entry name" value="OS01G0103900 PROTEIN"/>
    <property type="match status" value="1"/>
</dbReference>
<name>A0A9D4ZTB3_ADICA</name>
<dbReference type="PANTHER" id="PTHR38390:SF2">
    <property type="entry name" value="OS01G0103900 PROTEIN"/>
    <property type="match status" value="1"/>
</dbReference>
<gene>
    <name evidence="2" type="ORF">GOP47_0000851</name>
</gene>
<dbReference type="Proteomes" id="UP000886520">
    <property type="component" value="Chromosome 1"/>
</dbReference>
<dbReference type="OrthoDB" id="1906673at2759"/>
<dbReference type="EMBL" id="JABFUD020000001">
    <property type="protein sequence ID" value="KAI5084682.1"/>
    <property type="molecule type" value="Genomic_DNA"/>
</dbReference>
<proteinExistence type="predicted"/>
<accession>A0A9D4ZTB3</accession>
<reference evidence="2" key="1">
    <citation type="submission" date="2021-01" db="EMBL/GenBank/DDBJ databases">
        <title>Adiantum capillus-veneris genome.</title>
        <authorList>
            <person name="Fang Y."/>
            <person name="Liao Q."/>
        </authorList>
    </citation>
    <scope>NUCLEOTIDE SEQUENCE</scope>
    <source>
        <strain evidence="2">H3</strain>
        <tissue evidence="2">Leaf</tissue>
    </source>
</reference>
<protein>
    <submittedName>
        <fullName evidence="2">Uncharacterized protein</fullName>
    </submittedName>
</protein>
<sequence>MGLLCFVLDLPLLPPLLLHDIKRTLLRVANSCAATRFKLPPSSFRIVSLNLAVCCVDRASVSATYELRIIYKSMESLNLREFHHAVNSLLPSSSLGISSSHGQVSSIEALLQLRNGLLSWASEESFKKIIMISSQFFENTGSFRQMLKGAADRCISIDFIQFSLQTTDESFLGDGSHEQCRWDLAENIGEFENCTFQQVSWDVWQLAALEKKWIQDLVSDVEGPLEITLIFKEKLYKDTDKVFCALWPLLVQLTDSIQPCQTCRCHGAVIDSSMTHMTERSHFLCPITGQKLDNHDFTSHGVKVGSHTVLYLPSFMSPVEPAKHFTSPTFSLSFSVLKCILLSTLSEGLLFGDPYILLPSSEVDFDDDTDKLEVNDGVFSSLCEALYSQDCGLLCTSSFDIDMRAEKSFSCYYLLLPADNRSFLARRIAASEEFLQFSLPELKKQNLPLEIRDSVSSCLSKLGVQSYNPLDHERGLHNKLNWLAKESLQLHPMLVQRPEINKAQGNQRAECLDTSSQILPSKVSRAVGLRENDKEKLIGIMNFSGRGRSSQAGGEHQEIQQAAPKVSHATMEGGNTSLGPLSLKPLLPLQMCPKPSNNKVMSPRLGLPAIQKQLGPAKPASEPGLLKTNFRRIKQGRV</sequence>
<keyword evidence="3" id="KW-1185">Reference proteome</keyword>
<dbReference type="AlphaFoldDB" id="A0A9D4ZTB3"/>
<evidence type="ECO:0000313" key="3">
    <source>
        <dbReference type="Proteomes" id="UP000886520"/>
    </source>
</evidence>
<feature type="chain" id="PRO_5039095810" evidence="1">
    <location>
        <begin position="19"/>
        <end position="638"/>
    </location>
</feature>
<feature type="signal peptide" evidence="1">
    <location>
        <begin position="1"/>
        <end position="18"/>
    </location>
</feature>